<dbReference type="EMBL" id="JAPAIP010000006">
    <property type="protein sequence ID" value="MCW1076409.1"/>
    <property type="molecule type" value="Genomic_DNA"/>
</dbReference>
<name>A0ABD4U4C3_STRAP</name>
<sequence length="62" mass="7650">MVNNEDDVLYTGRLYLFDIIPLWKTKKTKREWKQIAMEMSSRNKMVMFKFDDEEEREDDKNV</sequence>
<evidence type="ECO:0008006" key="3">
    <source>
        <dbReference type="Google" id="ProtNLM"/>
    </source>
</evidence>
<organism evidence="1 2">
    <name type="scientific">Streptococcus anginosus</name>
    <dbReference type="NCBI Taxonomy" id="1328"/>
    <lineage>
        <taxon>Bacteria</taxon>
        <taxon>Bacillati</taxon>
        <taxon>Bacillota</taxon>
        <taxon>Bacilli</taxon>
        <taxon>Lactobacillales</taxon>
        <taxon>Streptococcaceae</taxon>
        <taxon>Streptococcus</taxon>
        <taxon>Streptococcus anginosus group</taxon>
    </lineage>
</organism>
<gene>
    <name evidence="1" type="ORF">OJ589_04370</name>
</gene>
<evidence type="ECO:0000313" key="1">
    <source>
        <dbReference type="EMBL" id="MCW1076409.1"/>
    </source>
</evidence>
<comment type="caution">
    <text evidence="1">The sequence shown here is derived from an EMBL/GenBank/DDBJ whole genome shotgun (WGS) entry which is preliminary data.</text>
</comment>
<dbReference type="RefSeq" id="WP_264348419.1">
    <property type="nucleotide sequence ID" value="NZ_JAPAIP010000006.1"/>
</dbReference>
<evidence type="ECO:0000313" key="2">
    <source>
        <dbReference type="Proteomes" id="UP001208682"/>
    </source>
</evidence>
<proteinExistence type="predicted"/>
<dbReference type="Proteomes" id="UP001208682">
    <property type="component" value="Unassembled WGS sequence"/>
</dbReference>
<reference evidence="1 2" key="1">
    <citation type="submission" date="2022-10" db="EMBL/GenBank/DDBJ databases">
        <title>Comparative genomic study of S. anginosus.</title>
        <authorList>
            <person name="Prasad A."/>
            <person name="Ene A."/>
            <person name="Jablonska S."/>
            <person name="Du J."/>
            <person name="Wolfe A.J."/>
            <person name="Putonti C."/>
        </authorList>
    </citation>
    <scope>NUCLEOTIDE SEQUENCE [LARGE SCALE GENOMIC DNA]</scope>
    <source>
        <strain evidence="1 2">UMB1339</strain>
    </source>
</reference>
<accession>A0ABD4U4C3</accession>
<dbReference type="AlphaFoldDB" id="A0ABD4U4C3"/>
<protein>
    <recommendedName>
        <fullName evidence="3">Phage protein</fullName>
    </recommendedName>
</protein>